<sequence>MSMTQAEKQAAYRARKSNKVTPPIVTSVTEGVLPADSVLDPLDVYSESRWTYLQSRGYVWFPSLQRGRKSDHTLGVVVPGDPAYEGDGTGQCRTCGGPVQHPKVVKCIKCCTANSKPAIQHDNSACSGSPKPTFADLPTDVQASIDKHCAENNNGQRAGSHSRAAMTERALHYQGVTAV</sequence>
<organism evidence="1">
    <name type="scientific">marine sediment metagenome</name>
    <dbReference type="NCBI Taxonomy" id="412755"/>
    <lineage>
        <taxon>unclassified sequences</taxon>
        <taxon>metagenomes</taxon>
        <taxon>ecological metagenomes</taxon>
    </lineage>
</organism>
<dbReference type="AlphaFoldDB" id="A0A0F9VW39"/>
<evidence type="ECO:0000313" key="1">
    <source>
        <dbReference type="EMBL" id="KKN77681.1"/>
    </source>
</evidence>
<dbReference type="EMBL" id="LAZR01000275">
    <property type="protein sequence ID" value="KKN77681.1"/>
    <property type="molecule type" value="Genomic_DNA"/>
</dbReference>
<name>A0A0F9VW39_9ZZZZ</name>
<accession>A0A0F9VW39</accession>
<proteinExistence type="predicted"/>
<protein>
    <submittedName>
        <fullName evidence="1">Uncharacterized protein</fullName>
    </submittedName>
</protein>
<reference evidence="1" key="1">
    <citation type="journal article" date="2015" name="Nature">
        <title>Complex archaea that bridge the gap between prokaryotes and eukaryotes.</title>
        <authorList>
            <person name="Spang A."/>
            <person name="Saw J.H."/>
            <person name="Jorgensen S.L."/>
            <person name="Zaremba-Niedzwiedzka K."/>
            <person name="Martijn J."/>
            <person name="Lind A.E."/>
            <person name="van Eijk R."/>
            <person name="Schleper C."/>
            <person name="Guy L."/>
            <person name="Ettema T.J."/>
        </authorList>
    </citation>
    <scope>NUCLEOTIDE SEQUENCE</scope>
</reference>
<comment type="caution">
    <text evidence="1">The sequence shown here is derived from an EMBL/GenBank/DDBJ whole genome shotgun (WGS) entry which is preliminary data.</text>
</comment>
<gene>
    <name evidence="1" type="ORF">LCGC14_0358070</name>
</gene>